<evidence type="ECO:0000256" key="1">
    <source>
        <dbReference type="ARBA" id="ARBA00022441"/>
    </source>
</evidence>
<protein>
    <submittedName>
        <fullName evidence="5 6">Kelch domain-containing protein 8A-like</fullName>
    </submittedName>
</protein>
<feature type="compositionally biased region" description="Basic and acidic residues" evidence="3">
    <location>
        <begin position="288"/>
        <end position="303"/>
    </location>
</feature>
<name>A0A8B7XRH6_ACAPL</name>
<dbReference type="InterPro" id="IPR015915">
    <property type="entry name" value="Kelch-typ_b-propeller"/>
</dbReference>
<evidence type="ECO:0000256" key="2">
    <source>
        <dbReference type="ARBA" id="ARBA00022737"/>
    </source>
</evidence>
<dbReference type="SUPFAM" id="SSF117281">
    <property type="entry name" value="Kelch motif"/>
    <property type="match status" value="2"/>
</dbReference>
<dbReference type="RefSeq" id="XP_022082601.1">
    <property type="nucleotide sequence ID" value="XM_022226909.1"/>
</dbReference>
<dbReference type="KEGG" id="aplc:110974932"/>
<sequence length="366" mass="39877">MATAQPGADSGYRWETITNALIKRVFSSVIAVSGQLFLIGGSDAQGKGTDDFHCYNPKNKKWTRLCNIPTARAGTAVVAVGTTIFVLGGVGVDAIPVDVVESFDVSNKKGQWNKDIKPLADRIQGLSAVAYNGKVLVVGGMKPDTTPCEKCNVLDPEKKLWLSLPDLPTPRYAMGTFLKGDKLYLVGGRIAKNICPAVEVLDIVERQWTSLQPVPTKRAFPCNVSIGRYIYCIGGLKENPKDGFYKVVEEYDIEKDEWKEMEPMQYERGDFTAEVVGDKVIVVGGMGHSKEPHRNGEVLDPETKTWSALPPCPTSRSSSTSTMMDGKLYILGGMTPNGLTLAVDVLSIKEQSTGSQSATRHTGKRR</sequence>
<proteinExistence type="predicted"/>
<dbReference type="Pfam" id="PF01344">
    <property type="entry name" value="Kelch_1"/>
    <property type="match status" value="2"/>
</dbReference>
<evidence type="ECO:0000256" key="3">
    <source>
        <dbReference type="SAM" id="MobiDB-lite"/>
    </source>
</evidence>
<keyword evidence="4" id="KW-1185">Reference proteome</keyword>
<evidence type="ECO:0000313" key="5">
    <source>
        <dbReference type="RefSeq" id="XP_022082600.1"/>
    </source>
</evidence>
<dbReference type="RefSeq" id="XP_022082602.1">
    <property type="nucleotide sequence ID" value="XM_022226910.1"/>
</dbReference>
<organism evidence="4 5">
    <name type="scientific">Acanthaster planci</name>
    <name type="common">Crown-of-thorns starfish</name>
    <dbReference type="NCBI Taxonomy" id="133434"/>
    <lineage>
        <taxon>Eukaryota</taxon>
        <taxon>Metazoa</taxon>
        <taxon>Echinodermata</taxon>
        <taxon>Eleutherozoa</taxon>
        <taxon>Asterozoa</taxon>
        <taxon>Asteroidea</taxon>
        <taxon>Valvatacea</taxon>
        <taxon>Valvatida</taxon>
        <taxon>Acanthasteridae</taxon>
        <taxon>Acanthaster</taxon>
    </lineage>
</organism>
<dbReference type="PANTHER" id="PTHR46260:SF3">
    <property type="entry name" value="RING-TYPE DOMAIN-CONTAINING PROTEIN"/>
    <property type="match status" value="1"/>
</dbReference>
<gene>
    <name evidence="5 6 7" type="primary">LOC110974932</name>
</gene>
<dbReference type="InterPro" id="IPR051746">
    <property type="entry name" value="Kelch_domain_containing_8"/>
</dbReference>
<dbReference type="OMA" id="FPYPVHH"/>
<dbReference type="PANTHER" id="PTHR46260">
    <property type="entry name" value="RING-TYPE DOMAIN-CONTAINING PROTEIN"/>
    <property type="match status" value="1"/>
</dbReference>
<dbReference type="GeneID" id="110974932"/>
<dbReference type="Gene3D" id="2.120.10.80">
    <property type="entry name" value="Kelch-type beta propeller"/>
    <property type="match status" value="2"/>
</dbReference>
<feature type="region of interest" description="Disordered" evidence="3">
    <location>
        <begin position="286"/>
        <end position="320"/>
    </location>
</feature>
<dbReference type="Pfam" id="PF24681">
    <property type="entry name" value="Kelch_KLHDC2_KLHL20_DRC7"/>
    <property type="match status" value="1"/>
</dbReference>
<dbReference type="InterPro" id="IPR006652">
    <property type="entry name" value="Kelch_1"/>
</dbReference>
<dbReference type="RefSeq" id="XP_022082600.1">
    <property type="nucleotide sequence ID" value="XM_022226908.1"/>
</dbReference>
<dbReference type="Proteomes" id="UP000694845">
    <property type="component" value="Unplaced"/>
</dbReference>
<evidence type="ECO:0000313" key="7">
    <source>
        <dbReference type="RefSeq" id="XP_022082602.1"/>
    </source>
</evidence>
<evidence type="ECO:0000313" key="6">
    <source>
        <dbReference type="RefSeq" id="XP_022082601.1"/>
    </source>
</evidence>
<dbReference type="SMART" id="SM00612">
    <property type="entry name" value="Kelch"/>
    <property type="match status" value="6"/>
</dbReference>
<reference evidence="5 6" key="1">
    <citation type="submission" date="2025-04" db="UniProtKB">
        <authorList>
            <consortium name="RefSeq"/>
        </authorList>
    </citation>
    <scope>IDENTIFICATION</scope>
</reference>
<keyword evidence="1" id="KW-0880">Kelch repeat</keyword>
<dbReference type="OrthoDB" id="8185403at2759"/>
<accession>A0A8B7XRH6</accession>
<keyword evidence="2" id="KW-0677">Repeat</keyword>
<dbReference type="AlphaFoldDB" id="A0A8B7XRH6"/>
<evidence type="ECO:0000313" key="4">
    <source>
        <dbReference type="Proteomes" id="UP000694845"/>
    </source>
</evidence>